<dbReference type="EMBL" id="CP023173">
    <property type="protein sequence ID" value="ASZ09089.1"/>
    <property type="molecule type" value="Genomic_DNA"/>
</dbReference>
<sequence length="195" mass="22037">MIKILTGLLGVTSVSTTSIAPLTIKQAENVLEKFNDYEGVTIDPKGKLDMENIWCNASNGGRDTKEVYGQNLIWQSPSSLNALLRENNYLTVEYSSKTQVSGKGYVEKDHQFSGPFYIADLIIPTYPLDFTLFRQKTVSNAAGEGELALEIRVERPYNTDILIFTSKISAYSNSSSNWDFYNELYYLKIHSLRIH</sequence>
<dbReference type="AlphaFoldDB" id="A0A249SNB2"/>
<keyword evidence="2" id="KW-1185">Reference proteome</keyword>
<reference evidence="1 2" key="1">
    <citation type="submission" date="2017-08" db="EMBL/GenBank/DDBJ databases">
        <title>Complete Genome Sequence of Mesoplasma chauliocola.</title>
        <authorList>
            <person name="Knight T.F.Jr."/>
            <person name="Citino T."/>
        </authorList>
    </citation>
    <scope>NUCLEOTIDE SEQUENCE [LARGE SCALE GENOMIC DNA]</scope>
    <source>
        <strain evidence="1 2">CHPA-2</strain>
    </source>
</reference>
<dbReference type="Proteomes" id="UP000232229">
    <property type="component" value="Chromosome"/>
</dbReference>
<evidence type="ECO:0000313" key="1">
    <source>
        <dbReference type="EMBL" id="ASZ09089.1"/>
    </source>
</evidence>
<dbReference type="KEGG" id="mchc:CK556_01805"/>
<accession>A0A249SNB2</accession>
<protein>
    <submittedName>
        <fullName evidence="1">Uncharacterized protein</fullName>
    </submittedName>
</protein>
<name>A0A249SNB2_9MOLU</name>
<organism evidence="1 2">
    <name type="scientific">Mesoplasma chauliocola</name>
    <dbReference type="NCBI Taxonomy" id="216427"/>
    <lineage>
        <taxon>Bacteria</taxon>
        <taxon>Bacillati</taxon>
        <taxon>Mycoplasmatota</taxon>
        <taxon>Mollicutes</taxon>
        <taxon>Entomoplasmatales</taxon>
        <taxon>Entomoplasmataceae</taxon>
        <taxon>Mesoplasma</taxon>
    </lineage>
</organism>
<gene>
    <name evidence="1" type="ORF">CK556_01805</name>
</gene>
<evidence type="ECO:0000313" key="2">
    <source>
        <dbReference type="Proteomes" id="UP000232229"/>
    </source>
</evidence>
<dbReference type="RefSeq" id="WP_027875349.1">
    <property type="nucleotide sequence ID" value="NZ_CP023173.1"/>
</dbReference>
<proteinExistence type="predicted"/>